<dbReference type="PANTHER" id="PTHR39535">
    <property type="entry name" value="SPORULATION-DELAYING PROTEIN SDPB"/>
    <property type="match status" value="1"/>
</dbReference>
<dbReference type="EMBL" id="JAQNDN010000015">
    <property type="protein sequence ID" value="MDC0671393.1"/>
    <property type="molecule type" value="Genomic_DNA"/>
</dbReference>
<name>A0ABT5BD76_9BACT</name>
<evidence type="ECO:0000313" key="9">
    <source>
        <dbReference type="Proteomes" id="UP001217838"/>
    </source>
</evidence>
<feature type="compositionally biased region" description="Polar residues" evidence="5">
    <location>
        <begin position="937"/>
        <end position="952"/>
    </location>
</feature>
<keyword evidence="3 6" id="KW-1133">Transmembrane helix</keyword>
<evidence type="ECO:0000256" key="6">
    <source>
        <dbReference type="SAM" id="Phobius"/>
    </source>
</evidence>
<feature type="transmembrane region" description="Helical" evidence="6">
    <location>
        <begin position="545"/>
        <end position="565"/>
    </location>
</feature>
<comment type="caution">
    <text evidence="8">The sequence shown here is derived from an EMBL/GenBank/DDBJ whole genome shotgun (WGS) entry which is preliminary data.</text>
</comment>
<evidence type="ECO:0000256" key="5">
    <source>
        <dbReference type="SAM" id="MobiDB-lite"/>
    </source>
</evidence>
<protein>
    <recommendedName>
        <fullName evidence="7">HTTM-like domain-containing protein</fullName>
    </recommendedName>
</protein>
<dbReference type="Proteomes" id="UP001217838">
    <property type="component" value="Unassembled WGS sequence"/>
</dbReference>
<keyword evidence="4 6" id="KW-0472">Membrane</keyword>
<keyword evidence="2 6" id="KW-0812">Transmembrane</keyword>
<feature type="transmembrane region" description="Helical" evidence="6">
    <location>
        <begin position="645"/>
        <end position="665"/>
    </location>
</feature>
<feature type="domain" description="HTTM-like" evidence="7">
    <location>
        <begin position="59"/>
        <end position="390"/>
    </location>
</feature>
<comment type="subcellular location">
    <subcellularLocation>
        <location evidence="1">Endomembrane system</location>
        <topology evidence="1">Multi-pass membrane protein</topology>
    </subcellularLocation>
</comment>
<feature type="region of interest" description="Disordered" evidence="5">
    <location>
        <begin position="931"/>
        <end position="991"/>
    </location>
</feature>
<feature type="transmembrane region" description="Helical" evidence="6">
    <location>
        <begin position="31"/>
        <end position="49"/>
    </location>
</feature>
<evidence type="ECO:0000256" key="2">
    <source>
        <dbReference type="ARBA" id="ARBA00022692"/>
    </source>
</evidence>
<reference evidence="8 9" key="1">
    <citation type="submission" date="2022-11" db="EMBL/GenBank/DDBJ databases">
        <title>Minimal conservation of predation-associated metabolite biosynthetic gene clusters underscores biosynthetic potential of Myxococcota including descriptions for ten novel species: Archangium lansinium sp. nov., Myxococcus landrumus sp. nov., Nannocystis bai.</title>
        <authorList>
            <person name="Ahearne A."/>
            <person name="Stevens C."/>
            <person name="Dowd S."/>
        </authorList>
    </citation>
    <scope>NUCLEOTIDE SEQUENCE [LARGE SCALE GENOMIC DNA]</scope>
    <source>
        <strain evidence="8 9">NCELM</strain>
    </source>
</reference>
<evidence type="ECO:0000259" key="7">
    <source>
        <dbReference type="SMART" id="SM00752"/>
    </source>
</evidence>
<sequence length="991" mass="113062">MLGLSSAAAFAFALADPDRIPNDVAIAMSPTVGWVMLACAVFACLTFLLQSERWRRWWLTNEDPRPVAAFRIVFAFLCICNINDLWEYFTFLFSDEGIFLSDAARQLVAPGQFKGFGDGIGDDPYGFFDFPAALEFFKGHKYSLLYFWDTPTAMWVQLIGFYTVTALFMFGWKTRVMGVLSFLLMNSFFLRNHLFWEGTELVYRVFFFYLLLAKSGHAYSIDNWLRTRKLRKLGLLSERHGPGGGAGVAPSPEHPRGLQAIYRLIPAWPRNLMMLNLGVLYCFTGVVKNGHVWAKGDALYYALNMDHFYRFYPQEVSSILGLNMFRLATWITHWFEALFPLMVLGTIVRWGIREKLPRLEGWRLWAVRACWVAFGLGCLAVVLITLPVHHVELPRSWWTTQRVQIVTAVGWIALMAAVGGLFWWLGRRPPTVKIRGKRYLLDLDWFCRWFLGRRVWLTCGLVFHGNLQLLMNIGMFPPIMMSTYLFFLQGDEPGRILRFFGRGLARAFPWLPLPADVRRGEPPLPAEDRTLPHHHRDGRRLPPTVLYGMLVAAVVGVVLHASPLVPWFKMSVLGREETAAGVNQGIHFAWTLIVMMSFLTLYTYVQGHRGTRYLVAKLVGLAVGIFAYVWLMSLTADTVQEKDQLLYYKLAATGALLLVVCLNQIPAVHRHLAKIGLTFSPPDRLKREPDMPAIDPQTGGTIAPWSYGPGGRLFIGALVLYHVVAIAVWELPEKDCISTFRIKAREPFSTWVLATQTDQQWGMFAPNPPRHNVLMRTVVTDETGERWDLRTDTYALERKPIPWVWNDRMRKMNRRIIGGESGKGDWYQQWYARYVCRQWALSHRGVMPQKVELYKVSYRMPAPEIVAKQGWYVPEKLLYDTGREERQHTTKCASSDHGQLPNFIRERHGLPLLEEGVFKPWVHNKKKAWDKRYDPPKTTTDGAKTNASSTTPAGKRAATIKPSLAKGEGEAAVPEAPPTPPETKPLSKPVD</sequence>
<feature type="transmembrane region" description="Helical" evidence="6">
    <location>
        <begin position="614"/>
        <end position="633"/>
    </location>
</feature>
<dbReference type="RefSeq" id="WP_272001566.1">
    <property type="nucleotide sequence ID" value="NZ_JAQNDN010000015.1"/>
</dbReference>
<gene>
    <name evidence="8" type="ORF">POL58_26815</name>
</gene>
<dbReference type="InterPro" id="IPR052964">
    <property type="entry name" value="Sporulation_signal_mat"/>
</dbReference>
<organism evidence="8 9">
    <name type="scientific">Nannocystis radixulma</name>
    <dbReference type="NCBI Taxonomy" id="2995305"/>
    <lineage>
        <taxon>Bacteria</taxon>
        <taxon>Pseudomonadati</taxon>
        <taxon>Myxococcota</taxon>
        <taxon>Polyangia</taxon>
        <taxon>Nannocystales</taxon>
        <taxon>Nannocystaceae</taxon>
        <taxon>Nannocystis</taxon>
    </lineage>
</organism>
<accession>A0ABT5BD76</accession>
<evidence type="ECO:0000256" key="1">
    <source>
        <dbReference type="ARBA" id="ARBA00004127"/>
    </source>
</evidence>
<feature type="transmembrane region" description="Helical" evidence="6">
    <location>
        <begin position="152"/>
        <end position="170"/>
    </location>
</feature>
<feature type="transmembrane region" description="Helical" evidence="6">
    <location>
        <begin position="272"/>
        <end position="294"/>
    </location>
</feature>
<feature type="transmembrane region" description="Helical" evidence="6">
    <location>
        <begin position="405"/>
        <end position="425"/>
    </location>
</feature>
<feature type="transmembrane region" description="Helical" evidence="6">
    <location>
        <begin position="364"/>
        <end position="385"/>
    </location>
</feature>
<feature type="transmembrane region" description="Helical" evidence="6">
    <location>
        <begin position="585"/>
        <end position="605"/>
    </location>
</feature>
<evidence type="ECO:0000256" key="3">
    <source>
        <dbReference type="ARBA" id="ARBA00022989"/>
    </source>
</evidence>
<dbReference type="PANTHER" id="PTHR39535:SF2">
    <property type="entry name" value="HTTM DOMAIN-CONTAINING PROTEIN"/>
    <property type="match status" value="1"/>
</dbReference>
<feature type="transmembrane region" description="Helical" evidence="6">
    <location>
        <begin position="331"/>
        <end position="352"/>
    </location>
</feature>
<dbReference type="SMART" id="SM00752">
    <property type="entry name" value="HTTM"/>
    <property type="match status" value="1"/>
</dbReference>
<dbReference type="InterPro" id="IPR011020">
    <property type="entry name" value="HTTM-like"/>
</dbReference>
<proteinExistence type="predicted"/>
<evidence type="ECO:0000313" key="8">
    <source>
        <dbReference type="EMBL" id="MDC0671393.1"/>
    </source>
</evidence>
<evidence type="ECO:0000256" key="4">
    <source>
        <dbReference type="ARBA" id="ARBA00023136"/>
    </source>
</evidence>
<feature type="transmembrane region" description="Helical" evidence="6">
    <location>
        <begin position="69"/>
        <end position="86"/>
    </location>
</feature>
<keyword evidence="9" id="KW-1185">Reference proteome</keyword>